<comment type="caution">
    <text evidence="1">The sequence shown here is derived from an EMBL/GenBank/DDBJ whole genome shotgun (WGS) entry which is preliminary data.</text>
</comment>
<reference evidence="1 2" key="1">
    <citation type="submission" date="2019-10" db="EMBL/GenBank/DDBJ databases">
        <title>Assembly and Annotation for the nematode Trichostrongylus colubriformis.</title>
        <authorList>
            <person name="Martin J."/>
        </authorList>
    </citation>
    <scope>NUCLEOTIDE SEQUENCE [LARGE SCALE GENOMIC DNA]</scope>
    <source>
        <strain evidence="1">G859</strain>
        <tissue evidence="1">Whole worm</tissue>
    </source>
</reference>
<dbReference type="Proteomes" id="UP001331761">
    <property type="component" value="Unassembled WGS sequence"/>
</dbReference>
<dbReference type="AlphaFoldDB" id="A0AAN8INI4"/>
<sequence length="119" mass="13900">MHEQPFMMDNQRVRLQLWYIEQSGGRLLSSSASSIKARLSRQVHRNRLPCTPCCSFCLLDSCFMEGMPSRFANGHLRWTMLIEAYLRGFITPTEHMSQEGKDIIGWQTTRIYSTLRIEI</sequence>
<name>A0AAN8INI4_TRICO</name>
<evidence type="ECO:0000313" key="2">
    <source>
        <dbReference type="Proteomes" id="UP001331761"/>
    </source>
</evidence>
<evidence type="ECO:0000313" key="1">
    <source>
        <dbReference type="EMBL" id="KAK5977313.1"/>
    </source>
</evidence>
<proteinExistence type="predicted"/>
<dbReference type="EMBL" id="WIXE01010762">
    <property type="protein sequence ID" value="KAK5977313.1"/>
    <property type="molecule type" value="Genomic_DNA"/>
</dbReference>
<protein>
    <submittedName>
        <fullName evidence="1">Uncharacterized protein</fullName>
    </submittedName>
</protein>
<organism evidence="1 2">
    <name type="scientific">Trichostrongylus colubriformis</name>
    <name type="common">Black scour worm</name>
    <dbReference type="NCBI Taxonomy" id="6319"/>
    <lineage>
        <taxon>Eukaryota</taxon>
        <taxon>Metazoa</taxon>
        <taxon>Ecdysozoa</taxon>
        <taxon>Nematoda</taxon>
        <taxon>Chromadorea</taxon>
        <taxon>Rhabditida</taxon>
        <taxon>Rhabditina</taxon>
        <taxon>Rhabditomorpha</taxon>
        <taxon>Strongyloidea</taxon>
        <taxon>Trichostrongylidae</taxon>
        <taxon>Trichostrongylus</taxon>
    </lineage>
</organism>
<gene>
    <name evidence="1" type="ORF">GCK32_009026</name>
</gene>
<accession>A0AAN8INI4</accession>
<keyword evidence="2" id="KW-1185">Reference proteome</keyword>